<evidence type="ECO:0000313" key="2">
    <source>
        <dbReference type="EMBL" id="EUC49552.1"/>
    </source>
</evidence>
<dbReference type="GeneID" id="19120318"/>
<feature type="compositionally biased region" description="Pro residues" evidence="1">
    <location>
        <begin position="39"/>
        <end position="48"/>
    </location>
</feature>
<accession>W6ZCK8</accession>
<evidence type="ECO:0000256" key="1">
    <source>
        <dbReference type="SAM" id="MobiDB-lite"/>
    </source>
</evidence>
<dbReference type="KEGG" id="bor:COCMIDRAFT_22738"/>
<gene>
    <name evidence="2" type="ORF">COCMIDRAFT_22738</name>
</gene>
<dbReference type="HOGENOM" id="CLU_760727_0_0_1"/>
<dbReference type="RefSeq" id="XP_007683848.1">
    <property type="nucleotide sequence ID" value="XM_007685658.1"/>
</dbReference>
<dbReference type="AlphaFoldDB" id="W6ZCK8"/>
<dbReference type="Proteomes" id="UP000054032">
    <property type="component" value="Unassembled WGS sequence"/>
</dbReference>
<organism evidence="2 3">
    <name type="scientific">Bipolaris oryzae ATCC 44560</name>
    <dbReference type="NCBI Taxonomy" id="930090"/>
    <lineage>
        <taxon>Eukaryota</taxon>
        <taxon>Fungi</taxon>
        <taxon>Dikarya</taxon>
        <taxon>Ascomycota</taxon>
        <taxon>Pezizomycotina</taxon>
        <taxon>Dothideomycetes</taxon>
        <taxon>Pleosporomycetidae</taxon>
        <taxon>Pleosporales</taxon>
        <taxon>Pleosporineae</taxon>
        <taxon>Pleosporaceae</taxon>
        <taxon>Bipolaris</taxon>
    </lineage>
</organism>
<protein>
    <submittedName>
        <fullName evidence="2">Uncharacterized protein</fullName>
    </submittedName>
</protein>
<feature type="region of interest" description="Disordered" evidence="1">
    <location>
        <begin position="1"/>
        <end position="80"/>
    </location>
</feature>
<proteinExistence type="predicted"/>
<dbReference type="eggNOG" id="ENOG502SX1S">
    <property type="taxonomic scope" value="Eukaryota"/>
</dbReference>
<reference evidence="2 3" key="1">
    <citation type="journal article" date="2013" name="PLoS Genet.">
        <title>Comparative genome structure, secondary metabolite, and effector coding capacity across Cochliobolus pathogens.</title>
        <authorList>
            <person name="Condon B.J."/>
            <person name="Leng Y."/>
            <person name="Wu D."/>
            <person name="Bushley K.E."/>
            <person name="Ohm R.A."/>
            <person name="Otillar R."/>
            <person name="Martin J."/>
            <person name="Schackwitz W."/>
            <person name="Grimwood J."/>
            <person name="MohdZainudin N."/>
            <person name="Xue C."/>
            <person name="Wang R."/>
            <person name="Manning V.A."/>
            <person name="Dhillon B."/>
            <person name="Tu Z.J."/>
            <person name="Steffenson B.J."/>
            <person name="Salamov A."/>
            <person name="Sun H."/>
            <person name="Lowry S."/>
            <person name="LaButti K."/>
            <person name="Han J."/>
            <person name="Copeland A."/>
            <person name="Lindquist E."/>
            <person name="Barry K."/>
            <person name="Schmutz J."/>
            <person name="Baker S.E."/>
            <person name="Ciuffetti L.M."/>
            <person name="Grigoriev I.V."/>
            <person name="Zhong S."/>
            <person name="Turgeon B.G."/>
        </authorList>
    </citation>
    <scope>NUCLEOTIDE SEQUENCE [LARGE SCALE GENOMIC DNA]</scope>
    <source>
        <strain evidence="2 3">ATCC 44560</strain>
    </source>
</reference>
<dbReference type="EMBL" id="KI963930">
    <property type="protein sequence ID" value="EUC49552.1"/>
    <property type="molecule type" value="Genomic_DNA"/>
</dbReference>
<evidence type="ECO:0000313" key="3">
    <source>
        <dbReference type="Proteomes" id="UP000054032"/>
    </source>
</evidence>
<name>W6ZCK8_COCMI</name>
<feature type="compositionally biased region" description="Pro residues" evidence="1">
    <location>
        <begin position="1"/>
        <end position="10"/>
    </location>
</feature>
<dbReference type="OrthoDB" id="10057496at2759"/>
<keyword evidence="3" id="KW-1185">Reference proteome</keyword>
<sequence>MSAGPPPGHPWPVNVGNNPNINRDPPPPPIHGFSGGPIPQAPPAPVPAAAPGAAAAGPPQVVVEQQQQQQQHQHNPIYGPPLPIDIAPPLGIGIGAFPPPVLSHPTLGLMDPFLLGGFAVPPPGGGPLAPIRTGNFLPNAQYGIGFGLHATGVAFPPPPPGAMAGVLQPFAAPAPLWSPAAGAGLAFGNVPAVAGGVVMPPPMNIMGAGGAATQHYRPAPLVHDGNNGHDAQPAQTDVSQIAGAIPPGVMLVESAEHTIFMRITGNVCPWLSPGASFGIEQLAAASTTGLNRLIQICHDGVPEDELEGTAVTECIELGNGLWEKGQTFRYNDAVSKVLTLKDAGWDNTRNRVGGNSLHLWGHRV</sequence>
<feature type="compositionally biased region" description="Low complexity" evidence="1">
    <location>
        <begin position="49"/>
        <end position="71"/>
    </location>
</feature>